<reference evidence="1 2" key="1">
    <citation type="submission" date="2018-10" db="EMBL/GenBank/DDBJ databases">
        <title>Genomic Encyclopedia of Type Strains, Phase IV (KMG-IV): sequencing the most valuable type-strain genomes for metagenomic binning, comparative biology and taxonomic classification.</title>
        <authorList>
            <person name="Goeker M."/>
        </authorList>
    </citation>
    <scope>NUCLEOTIDE SEQUENCE [LARGE SCALE GENOMIC DNA]</scope>
    <source>
        <strain evidence="1 2">DSM 23800</strain>
    </source>
</reference>
<accession>A0A420XHT3</accession>
<comment type="caution">
    <text evidence="1">The sequence shown here is derived from an EMBL/GenBank/DDBJ whole genome shotgun (WGS) entry which is preliminary data.</text>
</comment>
<gene>
    <name evidence="1" type="ORF">DES31_1076</name>
</gene>
<dbReference type="OrthoDB" id="5689736at2"/>
<name>A0A420XHT3_9PAST</name>
<evidence type="ECO:0000313" key="2">
    <source>
        <dbReference type="Proteomes" id="UP000280099"/>
    </source>
</evidence>
<dbReference type="EMBL" id="RBJC01000005">
    <property type="protein sequence ID" value="RKR72909.1"/>
    <property type="molecule type" value="Genomic_DNA"/>
</dbReference>
<proteinExistence type="predicted"/>
<protein>
    <submittedName>
        <fullName evidence="1">Uncharacterized protein</fullName>
    </submittedName>
</protein>
<dbReference type="RefSeq" id="WP_121122800.1">
    <property type="nucleotide sequence ID" value="NZ_CP016604.1"/>
</dbReference>
<dbReference type="Proteomes" id="UP000280099">
    <property type="component" value="Unassembled WGS sequence"/>
</dbReference>
<sequence>MKKKILAIFLIIIAIIFTYTYPYSYWLSEYAARTVIAVFEEITFPAKRVKILSDNGFNIKEEICIPYKSFFGEYAIDIDLKDKSLKPFETKSVLLNNFDFYISIYNDKNQLLFYNTPQEILDKSRERYNSVILNKYTFPKSGCYKINVKGTDINNGKYKYLYLHIFIAHVFP</sequence>
<dbReference type="AlphaFoldDB" id="A0A420XHT3"/>
<evidence type="ECO:0000313" key="1">
    <source>
        <dbReference type="EMBL" id="RKR72909.1"/>
    </source>
</evidence>
<keyword evidence="2" id="KW-1185">Reference proteome</keyword>
<organism evidence="1 2">
    <name type="scientific">Otariodibacter oris</name>
    <dbReference type="NCBI Taxonomy" id="1032623"/>
    <lineage>
        <taxon>Bacteria</taxon>
        <taxon>Pseudomonadati</taxon>
        <taxon>Pseudomonadota</taxon>
        <taxon>Gammaproteobacteria</taxon>
        <taxon>Pasteurellales</taxon>
        <taxon>Pasteurellaceae</taxon>
        <taxon>Otariodibacter</taxon>
    </lineage>
</organism>